<dbReference type="EMBL" id="CAEZZU010000017">
    <property type="protein sequence ID" value="CAB4770530.1"/>
    <property type="molecule type" value="Genomic_DNA"/>
</dbReference>
<dbReference type="NCBIfam" id="TIGR00436">
    <property type="entry name" value="era"/>
    <property type="match status" value="1"/>
</dbReference>
<evidence type="ECO:0000256" key="5">
    <source>
        <dbReference type="SAM" id="MobiDB-lite"/>
    </source>
</evidence>
<reference evidence="7" key="1">
    <citation type="submission" date="2020-05" db="EMBL/GenBank/DDBJ databases">
        <authorList>
            <person name="Chiriac C."/>
            <person name="Salcher M."/>
            <person name="Ghai R."/>
            <person name="Kavagutti S V."/>
        </authorList>
    </citation>
    <scope>NUCLEOTIDE SEQUENCE</scope>
</reference>
<keyword evidence="2" id="KW-0547">Nucleotide-binding</keyword>
<evidence type="ECO:0000256" key="3">
    <source>
        <dbReference type="ARBA" id="ARBA00022884"/>
    </source>
</evidence>
<proteinExistence type="inferred from homology"/>
<dbReference type="InterPro" id="IPR006073">
    <property type="entry name" value="GTP-bd"/>
</dbReference>
<dbReference type="GO" id="GO:0005829">
    <property type="term" value="C:cytosol"/>
    <property type="evidence" value="ECO:0007669"/>
    <property type="project" value="TreeGrafter"/>
</dbReference>
<dbReference type="NCBIfam" id="TIGR00231">
    <property type="entry name" value="small_GTP"/>
    <property type="match status" value="1"/>
</dbReference>
<comment type="similarity">
    <text evidence="1">Belongs to the TRAFAC class TrmE-Era-EngA-EngB-Septin-like GTPase superfamily. Era GTPase family.</text>
</comment>
<dbReference type="Gene3D" id="3.30.300.20">
    <property type="match status" value="1"/>
</dbReference>
<dbReference type="PANTHER" id="PTHR42698">
    <property type="entry name" value="GTPASE ERA"/>
    <property type="match status" value="1"/>
</dbReference>
<dbReference type="InterPro" id="IPR005225">
    <property type="entry name" value="Small_GTP-bd"/>
</dbReference>
<dbReference type="InterPro" id="IPR004044">
    <property type="entry name" value="KH_dom_type_2"/>
</dbReference>
<protein>
    <submittedName>
        <fullName evidence="7">Unannotated protein</fullName>
    </submittedName>
</protein>
<dbReference type="GO" id="GO:0043024">
    <property type="term" value="F:ribosomal small subunit binding"/>
    <property type="evidence" value="ECO:0007669"/>
    <property type="project" value="TreeGrafter"/>
</dbReference>
<feature type="compositionally biased region" description="Acidic residues" evidence="5">
    <location>
        <begin position="250"/>
        <end position="259"/>
    </location>
</feature>
<dbReference type="Gene3D" id="3.40.50.300">
    <property type="entry name" value="P-loop containing nucleotide triphosphate hydrolases"/>
    <property type="match status" value="1"/>
</dbReference>
<evidence type="ECO:0000256" key="2">
    <source>
        <dbReference type="ARBA" id="ARBA00022741"/>
    </source>
</evidence>
<name>A0A6J6VEC1_9ZZZZ</name>
<dbReference type="InterPro" id="IPR009019">
    <property type="entry name" value="KH_sf_prok-type"/>
</dbReference>
<dbReference type="SUPFAM" id="SSF54814">
    <property type="entry name" value="Prokaryotic type KH domain (KH-domain type II)"/>
    <property type="match status" value="1"/>
</dbReference>
<dbReference type="CDD" id="cd22534">
    <property type="entry name" value="KH-II_Era"/>
    <property type="match status" value="1"/>
</dbReference>
<dbReference type="InterPro" id="IPR005662">
    <property type="entry name" value="GTPase_Era-like"/>
</dbReference>
<dbReference type="SUPFAM" id="SSF52540">
    <property type="entry name" value="P-loop containing nucleoside triphosphate hydrolases"/>
    <property type="match status" value="1"/>
</dbReference>
<evidence type="ECO:0000259" key="6">
    <source>
        <dbReference type="PROSITE" id="PS51713"/>
    </source>
</evidence>
<dbReference type="GO" id="GO:0005525">
    <property type="term" value="F:GTP binding"/>
    <property type="evidence" value="ECO:0007669"/>
    <property type="project" value="UniProtKB-KW"/>
</dbReference>
<dbReference type="GO" id="GO:0019843">
    <property type="term" value="F:rRNA binding"/>
    <property type="evidence" value="ECO:0007669"/>
    <property type="project" value="TreeGrafter"/>
</dbReference>
<dbReference type="AlphaFoldDB" id="A0A6J6VEC1"/>
<keyword evidence="4" id="KW-0342">GTP-binding</keyword>
<feature type="domain" description="Era-type G" evidence="6">
    <location>
        <begin position="19"/>
        <end position="186"/>
    </location>
</feature>
<dbReference type="InterPro" id="IPR030388">
    <property type="entry name" value="G_ERA_dom"/>
</dbReference>
<dbReference type="FunFam" id="3.40.50.300:FF:000094">
    <property type="entry name" value="GTPase Era"/>
    <property type="match status" value="1"/>
</dbReference>
<dbReference type="GO" id="GO:0000028">
    <property type="term" value="P:ribosomal small subunit assembly"/>
    <property type="evidence" value="ECO:0007669"/>
    <property type="project" value="TreeGrafter"/>
</dbReference>
<dbReference type="InterPro" id="IPR015946">
    <property type="entry name" value="KH_dom-like_a/b"/>
</dbReference>
<dbReference type="PANTHER" id="PTHR42698:SF1">
    <property type="entry name" value="GTPASE ERA, MITOCHONDRIAL"/>
    <property type="match status" value="1"/>
</dbReference>
<evidence type="ECO:0000256" key="4">
    <source>
        <dbReference type="ARBA" id="ARBA00023134"/>
    </source>
</evidence>
<organism evidence="7">
    <name type="scientific">freshwater metagenome</name>
    <dbReference type="NCBI Taxonomy" id="449393"/>
    <lineage>
        <taxon>unclassified sequences</taxon>
        <taxon>metagenomes</taxon>
        <taxon>ecological metagenomes</taxon>
    </lineage>
</organism>
<dbReference type="PRINTS" id="PR00326">
    <property type="entry name" value="GTP1OBG"/>
</dbReference>
<keyword evidence="3" id="KW-0694">RNA-binding</keyword>
<dbReference type="HAMAP" id="MF_00367">
    <property type="entry name" value="GTPase_Era"/>
    <property type="match status" value="1"/>
</dbReference>
<dbReference type="PROSITE" id="PS51713">
    <property type="entry name" value="G_ERA"/>
    <property type="match status" value="1"/>
</dbReference>
<dbReference type="CDD" id="cd04163">
    <property type="entry name" value="Era"/>
    <property type="match status" value="1"/>
</dbReference>
<gene>
    <name evidence="7" type="ORF">UFOPK2925_00243</name>
</gene>
<dbReference type="Pfam" id="PF01926">
    <property type="entry name" value="MMR_HSR1"/>
    <property type="match status" value="1"/>
</dbReference>
<dbReference type="InterPro" id="IPR027417">
    <property type="entry name" value="P-loop_NTPase"/>
</dbReference>
<evidence type="ECO:0000313" key="7">
    <source>
        <dbReference type="EMBL" id="CAB4770530.1"/>
    </source>
</evidence>
<feature type="region of interest" description="Disordered" evidence="5">
    <location>
        <begin position="232"/>
        <end position="267"/>
    </location>
</feature>
<sequence length="340" mass="36963">MNDSSNRDQPIEPVEPIFRSGFVSLVGRPNVGKSTLVNNVVGRKVSIVSDKPQTTRTKIRGVHTTSSSQIVLLDTPGIHRPRTLLGERCNERSVQTLREVDVVCLLVEADSPIGPGDRFIANLVKESRTPAILVVNKVDLADAAAVAKRLSDSSGLADFAAFVPISALTGDGVDLLVAEINARLPEGPEYYAGGVVTDQPEAVLVAELVREKLLAIAREELPHSIMVTAEAFEEEEQESFNRRGRKVEGSEEGSEEGGQDGESSAPEKEEILRFRVTIRVERDSQKGIVIGHKGSVLRDAGTAARVEAEQLLGARVYIENKVKVDPNWQRRGHALDRLGL</sequence>
<dbReference type="NCBIfam" id="NF000908">
    <property type="entry name" value="PRK00089.1"/>
    <property type="match status" value="1"/>
</dbReference>
<dbReference type="Pfam" id="PF07650">
    <property type="entry name" value="KH_2"/>
    <property type="match status" value="1"/>
</dbReference>
<accession>A0A6J6VEC1</accession>
<evidence type="ECO:0000256" key="1">
    <source>
        <dbReference type="ARBA" id="ARBA00007921"/>
    </source>
</evidence>